<proteinExistence type="predicted"/>
<keyword evidence="2" id="KW-1185">Reference proteome</keyword>
<comment type="caution">
    <text evidence="1">The sequence shown here is derived from an EMBL/GenBank/DDBJ whole genome shotgun (WGS) entry which is preliminary data.</text>
</comment>
<dbReference type="AlphaFoldDB" id="A0AAD7R6F1"/>
<name>A0AAD7R6F1_9TELE</name>
<evidence type="ECO:0000313" key="1">
    <source>
        <dbReference type="EMBL" id="KAJ8366784.1"/>
    </source>
</evidence>
<dbReference type="EMBL" id="JAINUG010000544">
    <property type="protein sequence ID" value="KAJ8366784.1"/>
    <property type="molecule type" value="Genomic_DNA"/>
</dbReference>
<sequence>MCNRGTPQPSKLYPDLSAVGPPLTRPGCSQVSCKPAEDLRLEPTNPPKITWLSHPQHRLPHVPSAHESSVNQDCCILGLLH</sequence>
<evidence type="ECO:0000313" key="2">
    <source>
        <dbReference type="Proteomes" id="UP001221898"/>
    </source>
</evidence>
<accession>A0AAD7R6F1</accession>
<protein>
    <submittedName>
        <fullName evidence="1">Uncharacterized protein</fullName>
    </submittedName>
</protein>
<reference evidence="1" key="1">
    <citation type="journal article" date="2023" name="Science">
        <title>Genome structures resolve the early diversification of teleost fishes.</title>
        <authorList>
            <person name="Parey E."/>
            <person name="Louis A."/>
            <person name="Montfort J."/>
            <person name="Bouchez O."/>
            <person name="Roques C."/>
            <person name="Iampietro C."/>
            <person name="Lluch J."/>
            <person name="Castinel A."/>
            <person name="Donnadieu C."/>
            <person name="Desvignes T."/>
            <person name="Floi Bucao C."/>
            <person name="Jouanno E."/>
            <person name="Wen M."/>
            <person name="Mejri S."/>
            <person name="Dirks R."/>
            <person name="Jansen H."/>
            <person name="Henkel C."/>
            <person name="Chen W.J."/>
            <person name="Zahm M."/>
            <person name="Cabau C."/>
            <person name="Klopp C."/>
            <person name="Thompson A.W."/>
            <person name="Robinson-Rechavi M."/>
            <person name="Braasch I."/>
            <person name="Lecointre G."/>
            <person name="Bobe J."/>
            <person name="Postlethwait J.H."/>
            <person name="Berthelot C."/>
            <person name="Roest Crollius H."/>
            <person name="Guiguen Y."/>
        </authorList>
    </citation>
    <scope>NUCLEOTIDE SEQUENCE</scope>
    <source>
        <strain evidence="1">NC1722</strain>
    </source>
</reference>
<gene>
    <name evidence="1" type="ORF">AAFF_G00342380</name>
</gene>
<organism evidence="1 2">
    <name type="scientific">Aldrovandia affinis</name>
    <dbReference type="NCBI Taxonomy" id="143900"/>
    <lineage>
        <taxon>Eukaryota</taxon>
        <taxon>Metazoa</taxon>
        <taxon>Chordata</taxon>
        <taxon>Craniata</taxon>
        <taxon>Vertebrata</taxon>
        <taxon>Euteleostomi</taxon>
        <taxon>Actinopterygii</taxon>
        <taxon>Neopterygii</taxon>
        <taxon>Teleostei</taxon>
        <taxon>Notacanthiformes</taxon>
        <taxon>Halosauridae</taxon>
        <taxon>Aldrovandia</taxon>
    </lineage>
</organism>
<dbReference type="Proteomes" id="UP001221898">
    <property type="component" value="Unassembled WGS sequence"/>
</dbReference>